<accession>A0A061SDD1</accession>
<organism evidence="1">
    <name type="scientific">Tetraselmis sp. GSL018</name>
    <dbReference type="NCBI Taxonomy" id="582737"/>
    <lineage>
        <taxon>Eukaryota</taxon>
        <taxon>Viridiplantae</taxon>
        <taxon>Chlorophyta</taxon>
        <taxon>core chlorophytes</taxon>
        <taxon>Chlorodendrophyceae</taxon>
        <taxon>Chlorodendrales</taxon>
        <taxon>Chlorodendraceae</taxon>
        <taxon>Tetraselmis</taxon>
    </lineage>
</organism>
<dbReference type="AlphaFoldDB" id="A0A061SDD1"/>
<sequence>VGTASPPPFPALNICEEKFRAIAFPPSGVERLRSLPVTPARGQTTGMVPWVQGAGISLPGTPLGLDWEGRENVRSRGQRQVLRTVGS</sequence>
<name>A0A061SDD1_9CHLO</name>
<protein>
    <submittedName>
        <fullName evidence="1">Uncharacterized protein</fullName>
    </submittedName>
</protein>
<gene>
    <name evidence="1" type="ORF">TSPGSL018_9548</name>
</gene>
<proteinExistence type="predicted"/>
<reference evidence="1" key="1">
    <citation type="submission" date="2014-05" db="EMBL/GenBank/DDBJ databases">
        <title>The transcriptome of the halophilic microalga Tetraselmis sp. GSL018 isolated from the Great Salt Lake, Utah.</title>
        <authorList>
            <person name="Jinkerson R.E."/>
            <person name="D'Adamo S."/>
            <person name="Posewitz M.C."/>
        </authorList>
    </citation>
    <scope>NUCLEOTIDE SEQUENCE</scope>
    <source>
        <strain evidence="1">GSL018</strain>
    </source>
</reference>
<feature type="non-terminal residue" evidence="1">
    <location>
        <position position="1"/>
    </location>
</feature>
<dbReference type="EMBL" id="GBEZ01004463">
    <property type="protein sequence ID" value="JAC80756.1"/>
    <property type="molecule type" value="Transcribed_RNA"/>
</dbReference>
<evidence type="ECO:0000313" key="1">
    <source>
        <dbReference type="EMBL" id="JAC80756.1"/>
    </source>
</evidence>